<organism evidence="13 14">
    <name type="scientific">Nocardia carnea</name>
    <dbReference type="NCBI Taxonomy" id="37328"/>
    <lineage>
        <taxon>Bacteria</taxon>
        <taxon>Bacillati</taxon>
        <taxon>Actinomycetota</taxon>
        <taxon>Actinomycetes</taxon>
        <taxon>Mycobacteriales</taxon>
        <taxon>Nocardiaceae</taxon>
        <taxon>Nocardia</taxon>
    </lineage>
</organism>
<feature type="transmembrane region" description="Helical" evidence="11">
    <location>
        <begin position="586"/>
        <end position="609"/>
    </location>
</feature>
<dbReference type="GeneID" id="93507616"/>
<dbReference type="Proteomes" id="UP001611263">
    <property type="component" value="Unassembled WGS sequence"/>
</dbReference>
<gene>
    <name evidence="13" type="ORF">ACH4WX_31535</name>
</gene>
<feature type="transmembrane region" description="Helical" evidence="11">
    <location>
        <begin position="463"/>
        <end position="481"/>
    </location>
</feature>
<keyword evidence="3" id="KW-0645">Protease</keyword>
<dbReference type="PANTHER" id="PTHR43221:SF2">
    <property type="entry name" value="PROTEASE HTPX HOMOLOG"/>
    <property type="match status" value="1"/>
</dbReference>
<feature type="transmembrane region" description="Helical" evidence="11">
    <location>
        <begin position="266"/>
        <end position="288"/>
    </location>
</feature>
<feature type="transmembrane region" description="Helical" evidence="11">
    <location>
        <begin position="517"/>
        <end position="539"/>
    </location>
</feature>
<evidence type="ECO:0000256" key="4">
    <source>
        <dbReference type="ARBA" id="ARBA00022692"/>
    </source>
</evidence>
<proteinExistence type="predicted"/>
<comment type="caution">
    <text evidence="13">The sequence shown here is derived from an EMBL/GenBank/DDBJ whole genome shotgun (WGS) entry which is preliminary data.</text>
</comment>
<evidence type="ECO:0000256" key="2">
    <source>
        <dbReference type="ARBA" id="ARBA00022475"/>
    </source>
</evidence>
<feature type="transmembrane region" description="Helical" evidence="11">
    <location>
        <begin position="20"/>
        <end position="42"/>
    </location>
</feature>
<evidence type="ECO:0000256" key="1">
    <source>
        <dbReference type="ARBA" id="ARBA00001947"/>
    </source>
</evidence>
<reference evidence="13 14" key="1">
    <citation type="submission" date="2024-10" db="EMBL/GenBank/DDBJ databases">
        <title>The Natural Products Discovery Center: Release of the First 8490 Sequenced Strains for Exploring Actinobacteria Biosynthetic Diversity.</title>
        <authorList>
            <person name="Kalkreuter E."/>
            <person name="Kautsar S.A."/>
            <person name="Yang D."/>
            <person name="Bader C.D."/>
            <person name="Teijaro C.N."/>
            <person name="Fluegel L."/>
            <person name="Davis C.M."/>
            <person name="Simpson J.R."/>
            <person name="Lauterbach L."/>
            <person name="Steele A.D."/>
            <person name="Gui C."/>
            <person name="Meng S."/>
            <person name="Li G."/>
            <person name="Viehrig K."/>
            <person name="Ye F."/>
            <person name="Su P."/>
            <person name="Kiefer A.F."/>
            <person name="Nichols A."/>
            <person name="Cepeda A.J."/>
            <person name="Yan W."/>
            <person name="Fan B."/>
            <person name="Jiang Y."/>
            <person name="Adhikari A."/>
            <person name="Zheng C.-J."/>
            <person name="Schuster L."/>
            <person name="Cowan T.M."/>
            <person name="Smanski M.J."/>
            <person name="Chevrette M.G."/>
            <person name="De Carvalho L.P.S."/>
            <person name="Shen B."/>
        </authorList>
    </citation>
    <scope>NUCLEOTIDE SEQUENCE [LARGE SCALE GENOMIC DNA]</scope>
    <source>
        <strain evidence="13 14">NPDC020568</strain>
    </source>
</reference>
<evidence type="ECO:0000256" key="6">
    <source>
        <dbReference type="ARBA" id="ARBA00022801"/>
    </source>
</evidence>
<evidence type="ECO:0000256" key="5">
    <source>
        <dbReference type="ARBA" id="ARBA00022723"/>
    </source>
</evidence>
<dbReference type="PANTHER" id="PTHR43221">
    <property type="entry name" value="PROTEASE HTPX"/>
    <property type="match status" value="1"/>
</dbReference>
<protein>
    <submittedName>
        <fullName evidence="13">M56 family metallopeptidase</fullName>
    </submittedName>
</protein>
<evidence type="ECO:0000313" key="14">
    <source>
        <dbReference type="Proteomes" id="UP001611263"/>
    </source>
</evidence>
<evidence type="ECO:0000256" key="11">
    <source>
        <dbReference type="SAM" id="Phobius"/>
    </source>
</evidence>
<keyword evidence="2" id="KW-1003">Cell membrane</keyword>
<feature type="transmembrane region" description="Helical" evidence="11">
    <location>
        <begin position="640"/>
        <end position="660"/>
    </location>
</feature>
<evidence type="ECO:0000259" key="12">
    <source>
        <dbReference type="Pfam" id="PF01435"/>
    </source>
</evidence>
<dbReference type="Gene3D" id="3.30.2010.10">
    <property type="entry name" value="Metalloproteases ('zincins'), catalytic domain"/>
    <property type="match status" value="1"/>
</dbReference>
<dbReference type="RefSeq" id="WP_033247231.1">
    <property type="nucleotide sequence ID" value="NZ_JBIRUQ010000015.1"/>
</dbReference>
<keyword evidence="10 11" id="KW-0472">Membrane</keyword>
<feature type="transmembrane region" description="Helical" evidence="11">
    <location>
        <begin position="372"/>
        <end position="389"/>
    </location>
</feature>
<keyword evidence="5" id="KW-0479">Metal-binding</keyword>
<evidence type="ECO:0000256" key="9">
    <source>
        <dbReference type="ARBA" id="ARBA00023049"/>
    </source>
</evidence>
<keyword evidence="9" id="KW-0482">Metalloprotease</keyword>
<name>A0ABW7TW65_9NOCA</name>
<feature type="transmembrane region" description="Helical" evidence="11">
    <location>
        <begin position="140"/>
        <end position="161"/>
    </location>
</feature>
<feature type="transmembrane region" description="Helical" evidence="11">
    <location>
        <begin position="181"/>
        <end position="198"/>
    </location>
</feature>
<sequence length="873" mass="94500">MLGSLAFIESCEASHGVQPPVWWMAFGTAAVFVVAAVIYLLLPAWRHRRGGPLLAVDLDSSDELACQLRELVAIAALPKTPRFVIDPRADAVSAVVFGRLGRYTVCLTAGLVARSSTDPGVLRDVVLHELAHIRNRDVDITYATVALWRSLLICVVLPYVIGDLVSLAMHPDVWRAHWELGVRSVIRVTVLLTVTFLVRADILRNREYYADADAARLAGPSAFAWRNRQQQRSRPRFEGWQRFLGLWRTHPGWPERERSLNDPTGLFAATALPMFLTGLTAQVANLAIPTMSAGFGWNWSFGLIDDLSVWLTASLVVGIVGYILWRAVGYAVLTGRPMPSGWGAGVWLAAGMAVGELVSFRTAGDELLPPNPQILLVFAVTGPVFAWWVTQCAELWIRGCRGRSVRSVQILGLSAALVVFGTWYGYWMSGPFLLLIGPIRSEQLTLPGTPHWFFLLADLANRPMVFVGAAALWVFPLLAAVRRPVTETPTWVRRAAHGLESPDNYAKTQDTMSIRRVAVASVAGGVLCISAIVLVMVGLHPGQPPLGQMTDEWIFTYPLRLTAGLGTALVLTAATVAAITSRFRMVTALAATGGAGLIGLLGLFLLAALDGCIEPMQVMGHFCHWRPDAAWDVVTLQVPFVLGLSIYLAAIGALAGAVVADGVRRLVARRGRPVADDEVRRPESLLVRRLVVVAACGSVIALGANTAINYYNREEPPPGAEMTFGTKPPRTPDVIQQQVWAWLRVGGYDRVARFGVGFRQWATASGDALRAAEQAGLPSVPIEPAIFVPVCSAVVRDAEESMAFVPIPDDEAQRAWSASLALAAAAGTDCRNGIQDGNAELFNGSMSKGLAARTAYDALIARLNALDVLDKDR</sequence>
<evidence type="ECO:0000256" key="10">
    <source>
        <dbReference type="ARBA" id="ARBA00023136"/>
    </source>
</evidence>
<dbReference type="CDD" id="cd07329">
    <property type="entry name" value="M56_like"/>
    <property type="match status" value="1"/>
</dbReference>
<feature type="transmembrane region" description="Helical" evidence="11">
    <location>
        <begin position="690"/>
        <end position="711"/>
    </location>
</feature>
<feature type="domain" description="Peptidase M48" evidence="12">
    <location>
        <begin position="62"/>
        <end position="262"/>
    </location>
</feature>
<evidence type="ECO:0000256" key="8">
    <source>
        <dbReference type="ARBA" id="ARBA00022989"/>
    </source>
</evidence>
<feature type="transmembrane region" description="Helical" evidence="11">
    <location>
        <begin position="559"/>
        <end position="579"/>
    </location>
</feature>
<keyword evidence="4 11" id="KW-0812">Transmembrane</keyword>
<feature type="transmembrane region" description="Helical" evidence="11">
    <location>
        <begin position="340"/>
        <end position="360"/>
    </location>
</feature>
<dbReference type="InterPro" id="IPR001915">
    <property type="entry name" value="Peptidase_M48"/>
</dbReference>
<keyword evidence="14" id="KW-1185">Reference proteome</keyword>
<feature type="transmembrane region" description="Helical" evidence="11">
    <location>
        <begin position="410"/>
        <end position="427"/>
    </location>
</feature>
<keyword evidence="7" id="KW-0862">Zinc</keyword>
<keyword evidence="8 11" id="KW-1133">Transmembrane helix</keyword>
<accession>A0ABW7TW65</accession>
<evidence type="ECO:0000313" key="13">
    <source>
        <dbReference type="EMBL" id="MFI1465267.1"/>
    </source>
</evidence>
<dbReference type="InterPro" id="IPR050083">
    <property type="entry name" value="HtpX_protease"/>
</dbReference>
<feature type="transmembrane region" description="Helical" evidence="11">
    <location>
        <begin position="308"/>
        <end position="328"/>
    </location>
</feature>
<dbReference type="EMBL" id="JBIRUQ010000015">
    <property type="protein sequence ID" value="MFI1465267.1"/>
    <property type="molecule type" value="Genomic_DNA"/>
</dbReference>
<dbReference type="Pfam" id="PF01435">
    <property type="entry name" value="Peptidase_M48"/>
    <property type="match status" value="1"/>
</dbReference>
<keyword evidence="6" id="KW-0378">Hydrolase</keyword>
<evidence type="ECO:0000256" key="3">
    <source>
        <dbReference type="ARBA" id="ARBA00022670"/>
    </source>
</evidence>
<comment type="cofactor">
    <cofactor evidence="1">
        <name>Zn(2+)</name>
        <dbReference type="ChEBI" id="CHEBI:29105"/>
    </cofactor>
</comment>
<evidence type="ECO:0000256" key="7">
    <source>
        <dbReference type="ARBA" id="ARBA00022833"/>
    </source>
</evidence>